<dbReference type="PANTHER" id="PTHR48010">
    <property type="entry name" value="OS05G0588300 PROTEIN"/>
    <property type="match status" value="1"/>
</dbReference>
<dbReference type="EMBL" id="JAOSHN010000002">
    <property type="protein sequence ID" value="MCU7377780.1"/>
    <property type="molecule type" value="Genomic_DNA"/>
</dbReference>
<keyword evidence="6" id="KW-1185">Reference proteome</keyword>
<dbReference type="InterPro" id="IPR032675">
    <property type="entry name" value="LRR_dom_sf"/>
</dbReference>
<dbReference type="RefSeq" id="WP_253019630.1">
    <property type="nucleotide sequence ID" value="NZ_JAOSHN010000002.1"/>
</dbReference>
<dbReference type="PRINTS" id="PR00019">
    <property type="entry name" value="LEURICHRPT"/>
</dbReference>
<evidence type="ECO:0000256" key="3">
    <source>
        <dbReference type="SAM" id="SignalP"/>
    </source>
</evidence>
<proteinExistence type="predicted"/>
<dbReference type="Pfam" id="PF18998">
    <property type="entry name" value="Flg_new_2"/>
    <property type="match status" value="2"/>
</dbReference>
<keyword evidence="3" id="KW-0732">Signal</keyword>
<gene>
    <name evidence="5" type="ORF">OBO34_05345</name>
</gene>
<sequence>MKKKRSFAAAIIMLLLAFTLVPTAVWAAWSYQYYQPDIEAIDTLSDSRGLKASKSDACEPMDDWPFVLEWDHYNGNRSIKILKLENKDLYGELKDLLSSLPSLANLDLSGNSLSGEITLANPELATLDLSDNQFTRADLSSLGKLSSLNLSGNPLQEVRLPGNRIIRTASEPHSGGTVSHLEQLSLHGAMSLEAKPASGYGFVKWKYAIDAEPSVAASLKIDPTTNPISFTLPENTAIEMTAVFAPLHSITVTTEGNGTAAPSGLTEVTEGKDAAFTFTPAKGWKIKSVKADGKELGALQGYTFYNVIQDHVLHVVFEKKQVQSAAQTDKGSDKSDPPDQSDSPATGDAFPIYFWLALALLSAAAMTGILVMRKAGR</sequence>
<evidence type="ECO:0000259" key="4">
    <source>
        <dbReference type="Pfam" id="PF18998"/>
    </source>
</evidence>
<feature type="chain" id="PRO_5039910593" description="Bacterial repeat domain-containing protein" evidence="3">
    <location>
        <begin position="28"/>
        <end position="377"/>
    </location>
</feature>
<feature type="region of interest" description="Disordered" evidence="1">
    <location>
        <begin position="324"/>
        <end position="345"/>
    </location>
</feature>
<evidence type="ECO:0000256" key="2">
    <source>
        <dbReference type="SAM" id="Phobius"/>
    </source>
</evidence>
<dbReference type="Gene3D" id="3.80.10.10">
    <property type="entry name" value="Ribonuclease Inhibitor"/>
    <property type="match status" value="1"/>
</dbReference>
<comment type="caution">
    <text evidence="5">The sequence shown here is derived from an EMBL/GenBank/DDBJ whole genome shotgun (WGS) entry which is preliminary data.</text>
</comment>
<dbReference type="SUPFAM" id="SSF52058">
    <property type="entry name" value="L domain-like"/>
    <property type="match status" value="1"/>
</dbReference>
<organism evidence="5 6">
    <name type="scientific">Hominibacterium faecale</name>
    <dbReference type="NCBI Taxonomy" id="2839743"/>
    <lineage>
        <taxon>Bacteria</taxon>
        <taxon>Bacillati</taxon>
        <taxon>Bacillota</taxon>
        <taxon>Clostridia</taxon>
        <taxon>Peptostreptococcales</taxon>
        <taxon>Anaerovoracaceae</taxon>
        <taxon>Hominibacterium</taxon>
    </lineage>
</organism>
<evidence type="ECO:0000256" key="1">
    <source>
        <dbReference type="SAM" id="MobiDB-lite"/>
    </source>
</evidence>
<dbReference type="Proteomes" id="UP001065549">
    <property type="component" value="Unassembled WGS sequence"/>
</dbReference>
<dbReference type="PANTHER" id="PTHR48010:SF58">
    <property type="entry name" value="RECEPTOR PROTEIN KINASE-LIKE PROTEIN ZAR1"/>
    <property type="match status" value="1"/>
</dbReference>
<feature type="domain" description="Bacterial repeat" evidence="4">
    <location>
        <begin position="168"/>
        <end position="245"/>
    </location>
</feature>
<feature type="domain" description="Bacterial repeat" evidence="4">
    <location>
        <begin position="249"/>
        <end position="296"/>
    </location>
</feature>
<keyword evidence="2" id="KW-0812">Transmembrane</keyword>
<accession>A0A9J6QQT4</accession>
<reference evidence="5" key="1">
    <citation type="submission" date="2022-09" db="EMBL/GenBank/DDBJ databases">
        <title>Culturomic study of gut microbiota in children with autism spectrum disorder.</title>
        <authorList>
            <person name="Efimov B.A."/>
            <person name="Chaplin A.V."/>
            <person name="Sokolova S.R."/>
            <person name="Pikina A.P."/>
            <person name="Korzhanova M."/>
            <person name="Belova V."/>
            <person name="Korostin D."/>
        </authorList>
    </citation>
    <scope>NUCLEOTIDE SEQUENCE</scope>
    <source>
        <strain evidence="5">ASD5510</strain>
    </source>
</reference>
<keyword evidence="2" id="KW-1133">Transmembrane helix</keyword>
<dbReference type="AlphaFoldDB" id="A0A9J6QQT4"/>
<protein>
    <recommendedName>
        <fullName evidence="4">Bacterial repeat domain-containing protein</fullName>
    </recommendedName>
</protein>
<dbReference type="InterPro" id="IPR050994">
    <property type="entry name" value="At_inactive_RLKs"/>
</dbReference>
<evidence type="ECO:0000313" key="5">
    <source>
        <dbReference type="EMBL" id="MCU7377780.1"/>
    </source>
</evidence>
<feature type="transmembrane region" description="Helical" evidence="2">
    <location>
        <begin position="352"/>
        <end position="372"/>
    </location>
</feature>
<feature type="signal peptide" evidence="3">
    <location>
        <begin position="1"/>
        <end position="27"/>
    </location>
</feature>
<name>A0A9J6QQT4_9FIRM</name>
<evidence type="ECO:0000313" key="6">
    <source>
        <dbReference type="Proteomes" id="UP001065549"/>
    </source>
</evidence>
<keyword evidence="2" id="KW-0472">Membrane</keyword>
<dbReference type="InterPro" id="IPR044060">
    <property type="entry name" value="Bacterial_rp_domain"/>
</dbReference>